<feature type="region of interest" description="Disordered" evidence="1">
    <location>
        <begin position="433"/>
        <end position="550"/>
    </location>
</feature>
<feature type="compositionally biased region" description="Polar residues" evidence="1">
    <location>
        <begin position="562"/>
        <end position="572"/>
    </location>
</feature>
<accession>A0ABR2ZBP4</accession>
<comment type="caution">
    <text evidence="3">The sequence shown here is derived from an EMBL/GenBank/DDBJ whole genome shotgun (WGS) entry which is preliminary data.</text>
</comment>
<feature type="compositionally biased region" description="Polar residues" evidence="1">
    <location>
        <begin position="535"/>
        <end position="548"/>
    </location>
</feature>
<dbReference type="Gene3D" id="1.10.30.10">
    <property type="entry name" value="High mobility group box domain"/>
    <property type="match status" value="1"/>
</dbReference>
<feature type="compositionally biased region" description="Basic residues" evidence="1">
    <location>
        <begin position="32"/>
        <end position="43"/>
    </location>
</feature>
<gene>
    <name evidence="3" type="ORF">AAF712_014640</name>
</gene>
<feature type="compositionally biased region" description="Polar residues" evidence="1">
    <location>
        <begin position="448"/>
        <end position="461"/>
    </location>
</feature>
<feature type="region of interest" description="Disordered" evidence="1">
    <location>
        <begin position="28"/>
        <end position="62"/>
    </location>
</feature>
<keyword evidence="4" id="KW-1185">Reference proteome</keyword>
<feature type="region of interest" description="Disordered" evidence="1">
    <location>
        <begin position="562"/>
        <end position="665"/>
    </location>
</feature>
<feature type="region of interest" description="Disordered" evidence="1">
    <location>
        <begin position="343"/>
        <end position="398"/>
    </location>
</feature>
<dbReference type="EMBL" id="JBBXMP010000287">
    <property type="protein sequence ID" value="KAL0058670.1"/>
    <property type="molecule type" value="Genomic_DNA"/>
</dbReference>
<feature type="compositionally biased region" description="Low complexity" evidence="1">
    <location>
        <begin position="609"/>
        <end position="624"/>
    </location>
</feature>
<evidence type="ECO:0000259" key="2">
    <source>
        <dbReference type="Pfam" id="PF00505"/>
    </source>
</evidence>
<reference evidence="3 4" key="1">
    <citation type="submission" date="2024-05" db="EMBL/GenBank/DDBJ databases">
        <title>A draft genome resource for the thread blight pathogen Marasmius tenuissimus strain MS-2.</title>
        <authorList>
            <person name="Yulfo-Soto G.E."/>
            <person name="Baruah I.K."/>
            <person name="Amoako-Attah I."/>
            <person name="Bukari Y."/>
            <person name="Meinhardt L.W."/>
            <person name="Bailey B.A."/>
            <person name="Cohen S.P."/>
        </authorList>
    </citation>
    <scope>NUCLEOTIDE SEQUENCE [LARGE SCALE GENOMIC DNA]</scope>
    <source>
        <strain evidence="3 4">MS-2</strain>
    </source>
</reference>
<proteinExistence type="predicted"/>
<feature type="compositionally biased region" description="Acidic residues" evidence="1">
    <location>
        <begin position="372"/>
        <end position="398"/>
    </location>
</feature>
<dbReference type="InterPro" id="IPR036910">
    <property type="entry name" value="HMG_box_dom_sf"/>
</dbReference>
<name>A0ABR2ZBP4_9AGAR</name>
<feature type="compositionally biased region" description="Polar residues" evidence="1">
    <location>
        <begin position="586"/>
        <end position="607"/>
    </location>
</feature>
<protein>
    <recommendedName>
        <fullName evidence="2">HMG box domain-containing protein</fullName>
    </recommendedName>
</protein>
<feature type="domain" description="HMG box" evidence="2">
    <location>
        <begin position="106"/>
        <end position="164"/>
    </location>
</feature>
<sequence>MSTADGVKSTSRTNAIAAKYATAVAPASLMTKRTRNTKSKRAPLTRAEQERRRQARQMSNDQIRQQMAGLRRKVRHEFVVLGKEHKKDPKYFSDMFFQGGVRIGKPPREPSSFNVFVSEKAQTLRKAGGPAMTVQQIQKLFKDEYRNQTPAERKKMMKSFQERRDLDARERLKRPSVKEKIADASSSIGQVAGVLKGLKMRVGVEAMVLVVKNRPEKIMKPQWIFTDDRIRRYLPTIMRGWDTARVGKKVEALAVAGCDPTKLIKNTKDQANALKKECTQLIQDTLGWPKGLPFQKMSSFGGSTDPLFILRDAWRDGDAKFRKLDEEEFEAWKDNRVKGIQDGSIVLKPRKKRRDAGQKRGKNNKSKSGKEEIEDGEDEDEDEDEEGDKGDNNNEEEEWGGISVELDMGMNDTTVRAYQLFSSFLVVAHCFKDESTPTPTSIPKTKKANSSAPKTTKTSSQSRRRANAKQVAPVPHGNDNEPEQPDSDSGSTHEPSPAAPPRPKPQRKPTAKEREQIAQGVGDASFAATGDAAGTTESPSSGMVTSDHSILVGQSIDPQLLNVATKSSQSPGSAVSVAADSRADVTTTHGPSNPDTPNTSNTLTPHPNSALSSAATTEALTTEATESKKRKRAGEKPRMEPTVEPEGRPRRNRLPSRRALEGGAC</sequence>
<evidence type="ECO:0000256" key="1">
    <source>
        <dbReference type="SAM" id="MobiDB-lite"/>
    </source>
</evidence>
<dbReference type="InterPro" id="IPR009071">
    <property type="entry name" value="HMG_box_dom"/>
</dbReference>
<dbReference type="SUPFAM" id="SSF47095">
    <property type="entry name" value="HMG-box"/>
    <property type="match status" value="1"/>
</dbReference>
<dbReference type="Pfam" id="PF00505">
    <property type="entry name" value="HMG_box"/>
    <property type="match status" value="1"/>
</dbReference>
<dbReference type="Proteomes" id="UP001437256">
    <property type="component" value="Unassembled WGS sequence"/>
</dbReference>
<evidence type="ECO:0000313" key="4">
    <source>
        <dbReference type="Proteomes" id="UP001437256"/>
    </source>
</evidence>
<organism evidence="3 4">
    <name type="scientific">Marasmius tenuissimus</name>
    <dbReference type="NCBI Taxonomy" id="585030"/>
    <lineage>
        <taxon>Eukaryota</taxon>
        <taxon>Fungi</taxon>
        <taxon>Dikarya</taxon>
        <taxon>Basidiomycota</taxon>
        <taxon>Agaricomycotina</taxon>
        <taxon>Agaricomycetes</taxon>
        <taxon>Agaricomycetidae</taxon>
        <taxon>Agaricales</taxon>
        <taxon>Marasmiineae</taxon>
        <taxon>Marasmiaceae</taxon>
        <taxon>Marasmius</taxon>
    </lineage>
</organism>
<feature type="compositionally biased region" description="Basic and acidic residues" evidence="1">
    <location>
        <begin position="634"/>
        <end position="649"/>
    </location>
</feature>
<evidence type="ECO:0000313" key="3">
    <source>
        <dbReference type="EMBL" id="KAL0058670.1"/>
    </source>
</evidence>
<feature type="compositionally biased region" description="Basic residues" evidence="1">
    <location>
        <begin position="348"/>
        <end position="367"/>
    </location>
</feature>